<evidence type="ECO:0000256" key="1">
    <source>
        <dbReference type="SAM" id="MobiDB-lite"/>
    </source>
</evidence>
<gene>
    <name evidence="2" type="ORF">OXX778_LOCUS5915</name>
</gene>
<name>A0A813S1A6_9BILA</name>
<dbReference type="OrthoDB" id="10480520at2759"/>
<evidence type="ECO:0000313" key="3">
    <source>
        <dbReference type="Proteomes" id="UP000663879"/>
    </source>
</evidence>
<dbReference type="EMBL" id="CAJNOC010000670">
    <property type="protein sequence ID" value="CAF0789927.1"/>
    <property type="molecule type" value="Genomic_DNA"/>
</dbReference>
<evidence type="ECO:0000313" key="2">
    <source>
        <dbReference type="EMBL" id="CAF0789927.1"/>
    </source>
</evidence>
<feature type="region of interest" description="Disordered" evidence="1">
    <location>
        <begin position="236"/>
        <end position="260"/>
    </location>
</feature>
<organism evidence="2 3">
    <name type="scientific">Brachionus calyciflorus</name>
    <dbReference type="NCBI Taxonomy" id="104777"/>
    <lineage>
        <taxon>Eukaryota</taxon>
        <taxon>Metazoa</taxon>
        <taxon>Spiralia</taxon>
        <taxon>Gnathifera</taxon>
        <taxon>Rotifera</taxon>
        <taxon>Eurotatoria</taxon>
        <taxon>Monogononta</taxon>
        <taxon>Pseudotrocha</taxon>
        <taxon>Ploima</taxon>
        <taxon>Brachionidae</taxon>
        <taxon>Brachionus</taxon>
    </lineage>
</organism>
<proteinExistence type="predicted"/>
<keyword evidence="3" id="KW-1185">Reference proteome</keyword>
<feature type="compositionally biased region" description="Polar residues" evidence="1">
    <location>
        <begin position="236"/>
        <end position="248"/>
    </location>
</feature>
<accession>A0A813S1A6</accession>
<sequence length="424" mass="49975">MLFNFERDHTEIYEKIDDSIEYKYLREFYLRLNSRGIYSNDISNKKSYKSIENELNSKITLTTLSCNTILSSNDENYLNYVINSMPTSLYKLFLKCSMYQMKDFAVHLLVNNWPFEKLELIDFFKEAYSSLLFFYKTDINSFTGKIAPEILKWLLISSKYTKLVTNIFLKNQIFESYKLRHLDITGLPISDRLFKELLNKYYHSVSIFSDEFNSKSPVSSFSDDNSSLTSRIVSYSDQEGNSESGNDSDFSEDISSEGSLSSASDFDFKTFFKKCLKNKEIENTDCSIKSQYSEQFNKIGKYDIRLDLILVSFNAWQKFMKIAQIQSINRERNINKANYEFKLIVNKLDITFHQQKFCLENDFLDLEVLVSIFDFEYLTIELDFRKLKRKTEELSGDKITLMVHRLLNEIPIKYLLVDKSQKQV</sequence>
<dbReference type="Proteomes" id="UP000663879">
    <property type="component" value="Unassembled WGS sequence"/>
</dbReference>
<protein>
    <submittedName>
        <fullName evidence="2">Uncharacterized protein</fullName>
    </submittedName>
</protein>
<comment type="caution">
    <text evidence="2">The sequence shown here is derived from an EMBL/GenBank/DDBJ whole genome shotgun (WGS) entry which is preliminary data.</text>
</comment>
<reference evidence="2" key="1">
    <citation type="submission" date="2021-02" db="EMBL/GenBank/DDBJ databases">
        <authorList>
            <person name="Nowell W R."/>
        </authorList>
    </citation>
    <scope>NUCLEOTIDE SEQUENCE</scope>
    <source>
        <strain evidence="2">Ploen Becks lab</strain>
    </source>
</reference>
<dbReference type="AlphaFoldDB" id="A0A813S1A6"/>